<proteinExistence type="predicted"/>
<name>A0ACB8ZIX5_ARCLA</name>
<sequence length="1131" mass="128452">MTAHKHLLFDYVDHYAGTVSFGNEMKGYVRGYGSIKNSLITISKVLYVEGLAYNLFSISQFAEKKCKIEFDADFCYIKDQSGAELIKAGRMGLLYSVHFPTLKASKPVCLISKTSTEESWLWHQRLSHQHFRDLNKLRTQQLVTGLPELKIEQDILCSGCAKGKMKRSSHKLKMLSNCNKCLELIHMDLCGPMRTQSINGKKYILVMVDEFSQYTWLEFLRQKSEAPDLIIKFIKKIQVLMQSPVKQLRSDNGTEFKNATLQTFLESVGISHNFSAVMTPQQNGVLERKNRTLVEAARTMLAYSELPMFLWAEAVATACFTQNSTIINKRFNKTSYELINGRKPNVKFLRVFGCRCYVLNDRENLSKFQPKADEGIFIGYSLQSKAYRVYNTRTKTVIESENVTFDERQTRTSEQNSSELGSKAKDKASTSSSVEPTSKQTEISKSLTDSDLDLLFYDAFNEFQNIQDQNDIPITDTSTTTADISGPSEDNGEASTSQVQEVSDNTTSTNNEEVSSTPEGNVLETFNEEAVPVQNTSSPILPSSEESEIQINSTSKEPAIQDEFDSSNNQTEVDVLPSSHRWIRAHPPENIIGDPSARVTTRSAFPPATTNFCMCSSFLSNLEQKKPTEALKDPDWINAMQDELNEFKRNKVWRLIPRPKDKSIVGTKWVFRNKKDEAGIIIRNKARLVAKGYNQQEGIDYDETYAPVARIEAIRIFLAYAAHKNINVYQMDVKSAFLNDILHEEVYVSQPEGFVDPKFPDHVYVLDKALYGLKQAPRAWYETLSVYLTESGFRKGTIDTTLFLKKKGEDLILVQIYVDDIIFGSTSQELCLEFENIMKKRFQMSMMGDLTFFLGLQVKQTPEGIFINQAKYIRDMLKKFDMNSTSPMKTPMLAGSLLDADISGKSVDQHIYRSMIGSLLYLTASRPDIMFATCFCARYQANPKESHLSAVKRILRYLKGTPNLGLWYPKDSKFELIAYTDADHAGNKLDRKSTSGACHYLGEKLVSWSSKKQNCVSTSTAEAKYVAAASCCPQVLWMRTQLKDYGYTFHKVPIYCDSKSAIAITSNPVQHSKTKHIDIRYHFIKDHVEKGDEEMHFVSTDFEVADLFTKPLDEKRFNFLISKLGMLNLNE</sequence>
<reference evidence="2" key="1">
    <citation type="journal article" date="2022" name="Mol. Ecol. Resour.">
        <title>The genomes of chicory, endive, great burdock and yacon provide insights into Asteraceae palaeo-polyploidization history and plant inulin production.</title>
        <authorList>
            <person name="Fan W."/>
            <person name="Wang S."/>
            <person name="Wang H."/>
            <person name="Wang A."/>
            <person name="Jiang F."/>
            <person name="Liu H."/>
            <person name="Zhao H."/>
            <person name="Xu D."/>
            <person name="Zhang Y."/>
        </authorList>
    </citation>
    <scope>NUCLEOTIDE SEQUENCE [LARGE SCALE GENOMIC DNA]</scope>
    <source>
        <strain evidence="2">cv. Niubang</strain>
    </source>
</reference>
<protein>
    <submittedName>
        <fullName evidence="1">Uncharacterized protein</fullName>
    </submittedName>
</protein>
<dbReference type="EMBL" id="CM042056">
    <property type="protein sequence ID" value="KAI3697654.1"/>
    <property type="molecule type" value="Genomic_DNA"/>
</dbReference>
<comment type="caution">
    <text evidence="1">The sequence shown here is derived from an EMBL/GenBank/DDBJ whole genome shotgun (WGS) entry which is preliminary data.</text>
</comment>
<reference evidence="1 2" key="2">
    <citation type="journal article" date="2022" name="Mol. Ecol. Resour.">
        <title>The genomes of chicory, endive, great burdock and yacon provide insights into Asteraceae paleo-polyploidization history and plant inulin production.</title>
        <authorList>
            <person name="Fan W."/>
            <person name="Wang S."/>
            <person name="Wang H."/>
            <person name="Wang A."/>
            <person name="Jiang F."/>
            <person name="Liu H."/>
            <person name="Zhao H."/>
            <person name="Xu D."/>
            <person name="Zhang Y."/>
        </authorList>
    </citation>
    <scope>NUCLEOTIDE SEQUENCE [LARGE SCALE GENOMIC DNA]</scope>
    <source>
        <strain evidence="2">cv. Niubang</strain>
    </source>
</reference>
<dbReference type="Proteomes" id="UP001055879">
    <property type="component" value="Linkage Group LG10"/>
</dbReference>
<keyword evidence="2" id="KW-1185">Reference proteome</keyword>
<evidence type="ECO:0000313" key="2">
    <source>
        <dbReference type="Proteomes" id="UP001055879"/>
    </source>
</evidence>
<evidence type="ECO:0000313" key="1">
    <source>
        <dbReference type="EMBL" id="KAI3697654.1"/>
    </source>
</evidence>
<gene>
    <name evidence="1" type="ORF">L6452_30749</name>
</gene>
<accession>A0ACB8ZIX5</accession>
<organism evidence="1 2">
    <name type="scientific">Arctium lappa</name>
    <name type="common">Greater burdock</name>
    <name type="synonym">Lappa major</name>
    <dbReference type="NCBI Taxonomy" id="4217"/>
    <lineage>
        <taxon>Eukaryota</taxon>
        <taxon>Viridiplantae</taxon>
        <taxon>Streptophyta</taxon>
        <taxon>Embryophyta</taxon>
        <taxon>Tracheophyta</taxon>
        <taxon>Spermatophyta</taxon>
        <taxon>Magnoliopsida</taxon>
        <taxon>eudicotyledons</taxon>
        <taxon>Gunneridae</taxon>
        <taxon>Pentapetalae</taxon>
        <taxon>asterids</taxon>
        <taxon>campanulids</taxon>
        <taxon>Asterales</taxon>
        <taxon>Asteraceae</taxon>
        <taxon>Carduoideae</taxon>
        <taxon>Cardueae</taxon>
        <taxon>Arctiinae</taxon>
        <taxon>Arctium</taxon>
    </lineage>
</organism>